<evidence type="ECO:0000313" key="2">
    <source>
        <dbReference type="Proteomes" id="UP000250140"/>
    </source>
</evidence>
<dbReference type="Gene3D" id="2.60.120.620">
    <property type="entry name" value="q2cbj1_9rhob like domain"/>
    <property type="match status" value="1"/>
</dbReference>
<dbReference type="AlphaFoldDB" id="A0A8E2EZW4"/>
<organism evidence="1 2">
    <name type="scientific">Glonium stellatum</name>
    <dbReference type="NCBI Taxonomy" id="574774"/>
    <lineage>
        <taxon>Eukaryota</taxon>
        <taxon>Fungi</taxon>
        <taxon>Dikarya</taxon>
        <taxon>Ascomycota</taxon>
        <taxon>Pezizomycotina</taxon>
        <taxon>Dothideomycetes</taxon>
        <taxon>Pleosporomycetidae</taxon>
        <taxon>Gloniales</taxon>
        <taxon>Gloniaceae</taxon>
        <taxon>Glonium</taxon>
    </lineage>
</organism>
<dbReference type="SUPFAM" id="SSF51197">
    <property type="entry name" value="Clavaminate synthase-like"/>
    <property type="match status" value="1"/>
</dbReference>
<keyword evidence="2" id="KW-1185">Reference proteome</keyword>
<reference evidence="1 2" key="1">
    <citation type="journal article" date="2016" name="Nat. Commun.">
        <title>Ectomycorrhizal ecology is imprinted in the genome of the dominant symbiotic fungus Cenococcum geophilum.</title>
        <authorList>
            <consortium name="DOE Joint Genome Institute"/>
            <person name="Peter M."/>
            <person name="Kohler A."/>
            <person name="Ohm R.A."/>
            <person name="Kuo A."/>
            <person name="Krutzmann J."/>
            <person name="Morin E."/>
            <person name="Arend M."/>
            <person name="Barry K.W."/>
            <person name="Binder M."/>
            <person name="Choi C."/>
            <person name="Clum A."/>
            <person name="Copeland A."/>
            <person name="Grisel N."/>
            <person name="Haridas S."/>
            <person name="Kipfer T."/>
            <person name="LaButti K."/>
            <person name="Lindquist E."/>
            <person name="Lipzen A."/>
            <person name="Maire R."/>
            <person name="Meier B."/>
            <person name="Mihaltcheva S."/>
            <person name="Molinier V."/>
            <person name="Murat C."/>
            <person name="Poggeler S."/>
            <person name="Quandt C.A."/>
            <person name="Sperisen C."/>
            <person name="Tritt A."/>
            <person name="Tisserant E."/>
            <person name="Crous P.W."/>
            <person name="Henrissat B."/>
            <person name="Nehls U."/>
            <person name="Egli S."/>
            <person name="Spatafora J.W."/>
            <person name="Grigoriev I.V."/>
            <person name="Martin F.M."/>
        </authorList>
    </citation>
    <scope>NUCLEOTIDE SEQUENCE [LARGE SCALE GENOMIC DNA]</scope>
    <source>
        <strain evidence="1 2">CBS 207.34</strain>
    </source>
</reference>
<sequence length="147" mass="15617">SGGWPSALIAEALSHLQHSGVIVLASAIDWAHIDALTAVLAPESAVLAIEPGQHFNFGIHMGNINQGPLTVEPLMFPDVRANPIVLTILTLVLGLWPVLDIDSGNIALQVEALARQSVHADIDFSRPGFFFMFAVNTPLFDTTAANG</sequence>
<gene>
    <name evidence="1" type="ORF">AOQ84DRAFT_408104</name>
</gene>
<protein>
    <submittedName>
        <fullName evidence="1">Uncharacterized protein</fullName>
    </submittedName>
</protein>
<dbReference type="Proteomes" id="UP000250140">
    <property type="component" value="Unassembled WGS sequence"/>
</dbReference>
<dbReference type="EMBL" id="KV749775">
    <property type="protein sequence ID" value="OCL07851.1"/>
    <property type="molecule type" value="Genomic_DNA"/>
</dbReference>
<accession>A0A8E2EZW4</accession>
<evidence type="ECO:0000313" key="1">
    <source>
        <dbReference type="EMBL" id="OCL07851.1"/>
    </source>
</evidence>
<name>A0A8E2EZW4_9PEZI</name>
<feature type="non-terminal residue" evidence="1">
    <location>
        <position position="1"/>
    </location>
</feature>
<dbReference type="OrthoDB" id="407832at2759"/>
<proteinExistence type="predicted"/>